<feature type="domain" description="Aspartate/ornithine carbamoyltransferase carbamoyl-P binding" evidence="9">
    <location>
        <begin position="3"/>
        <end position="141"/>
    </location>
</feature>
<comment type="function">
    <text evidence="5 7">Catalyzes the condensation of carbamoyl phosphate and aspartate to form carbamoyl aspartate and inorganic phosphate, the committed step in the de novo pyrimidine nucleotide biosynthesis pathway.</text>
</comment>
<evidence type="ECO:0000256" key="4">
    <source>
        <dbReference type="ARBA" id="ARBA00022975"/>
    </source>
</evidence>
<dbReference type="InterPro" id="IPR036901">
    <property type="entry name" value="Asp/Orn_carbamoylTrfase_sf"/>
</dbReference>
<feature type="binding site" evidence="7">
    <location>
        <position position="129"/>
    </location>
    <ligand>
        <name>carbamoyl phosphate</name>
        <dbReference type="ChEBI" id="CHEBI:58228"/>
    </ligand>
</feature>
<dbReference type="NCBIfam" id="NF002032">
    <property type="entry name" value="PRK00856.1"/>
    <property type="match status" value="1"/>
</dbReference>
<evidence type="ECO:0000256" key="1">
    <source>
        <dbReference type="ARBA" id="ARBA00004852"/>
    </source>
</evidence>
<feature type="binding site" evidence="7">
    <location>
        <position position="51"/>
    </location>
    <ligand>
        <name>carbamoyl phosphate</name>
        <dbReference type="ChEBI" id="CHEBI:58228"/>
    </ligand>
</feature>
<dbReference type="HAMAP" id="MF_00001">
    <property type="entry name" value="Asp_carb_tr"/>
    <property type="match status" value="1"/>
</dbReference>
<comment type="similarity">
    <text evidence="2 7">Belongs to the aspartate/ornithine carbamoyltransferase superfamily. ATCase family.</text>
</comment>
<feature type="binding site" evidence="7">
    <location>
        <position position="52"/>
    </location>
    <ligand>
        <name>carbamoyl phosphate</name>
        <dbReference type="ChEBI" id="CHEBI:58228"/>
    </ligand>
</feature>
<evidence type="ECO:0000313" key="11">
    <source>
        <dbReference type="Proteomes" id="UP001501734"/>
    </source>
</evidence>
<comment type="catalytic activity">
    <reaction evidence="6 7">
        <text>carbamoyl phosphate + L-aspartate = N-carbamoyl-L-aspartate + phosphate + H(+)</text>
        <dbReference type="Rhea" id="RHEA:20013"/>
        <dbReference type="ChEBI" id="CHEBI:15378"/>
        <dbReference type="ChEBI" id="CHEBI:29991"/>
        <dbReference type="ChEBI" id="CHEBI:32814"/>
        <dbReference type="ChEBI" id="CHEBI:43474"/>
        <dbReference type="ChEBI" id="CHEBI:58228"/>
        <dbReference type="EC" id="2.1.3.2"/>
    </reaction>
</comment>
<dbReference type="PRINTS" id="PR00100">
    <property type="entry name" value="AOTCASE"/>
</dbReference>
<feature type="binding site" evidence="7">
    <location>
        <position position="132"/>
    </location>
    <ligand>
        <name>carbamoyl phosphate</name>
        <dbReference type="ChEBI" id="CHEBI:58228"/>
    </ligand>
</feature>
<feature type="binding site" evidence="7">
    <location>
        <position position="101"/>
    </location>
    <ligand>
        <name>carbamoyl phosphate</name>
        <dbReference type="ChEBI" id="CHEBI:58228"/>
    </ligand>
</feature>
<dbReference type="Gene3D" id="3.40.50.1370">
    <property type="entry name" value="Aspartate/ornithine carbamoyltransferase"/>
    <property type="match status" value="2"/>
</dbReference>
<keyword evidence="3 7" id="KW-0808">Transferase</keyword>
<dbReference type="PROSITE" id="PS00097">
    <property type="entry name" value="CARBAMOYLTRANSFERASE"/>
    <property type="match status" value="1"/>
</dbReference>
<name>A0ABP7VH15_9BACI</name>
<proteinExistence type="inferred from homology"/>
<dbReference type="NCBIfam" id="TIGR00670">
    <property type="entry name" value="asp_carb_tr"/>
    <property type="match status" value="1"/>
</dbReference>
<dbReference type="EMBL" id="BAABDL010000052">
    <property type="protein sequence ID" value="GAA4065682.1"/>
    <property type="molecule type" value="Genomic_DNA"/>
</dbReference>
<keyword evidence="4 7" id="KW-0665">Pyrimidine biosynthesis</keyword>
<dbReference type="Proteomes" id="UP001501734">
    <property type="component" value="Unassembled WGS sequence"/>
</dbReference>
<gene>
    <name evidence="7 10" type="primary">pyrB</name>
    <name evidence="10" type="ORF">GCM10022410_10130</name>
</gene>
<dbReference type="Pfam" id="PF02729">
    <property type="entry name" value="OTCace_N"/>
    <property type="match status" value="1"/>
</dbReference>
<dbReference type="EC" id="2.1.3.2" evidence="7"/>
<reference evidence="11" key="1">
    <citation type="journal article" date="2019" name="Int. J. Syst. Evol. Microbiol.">
        <title>The Global Catalogue of Microorganisms (GCM) 10K type strain sequencing project: providing services to taxonomists for standard genome sequencing and annotation.</title>
        <authorList>
            <consortium name="The Broad Institute Genomics Platform"/>
            <consortium name="The Broad Institute Genome Sequencing Center for Infectious Disease"/>
            <person name="Wu L."/>
            <person name="Ma J."/>
        </authorList>
    </citation>
    <scope>NUCLEOTIDE SEQUENCE [LARGE SCALE GENOMIC DNA]</scope>
    <source>
        <strain evidence="11">JCM 17250</strain>
    </source>
</reference>
<feature type="binding site" evidence="7">
    <location>
        <position position="254"/>
    </location>
    <ligand>
        <name>carbamoyl phosphate</name>
        <dbReference type="ChEBI" id="CHEBI:58228"/>
    </ligand>
</feature>
<evidence type="ECO:0000259" key="8">
    <source>
        <dbReference type="Pfam" id="PF00185"/>
    </source>
</evidence>
<dbReference type="RefSeq" id="WP_344911014.1">
    <property type="nucleotide sequence ID" value="NZ_BAABDL010000052.1"/>
</dbReference>
<comment type="subunit">
    <text evidence="7">Heterododecamer (2C3:3R2) of six catalytic PyrB chains organized as two trimers (C3), and six regulatory PyrI chains organized as three dimers (R2).</text>
</comment>
<dbReference type="InterPro" id="IPR006132">
    <property type="entry name" value="Asp/Orn_carbamoyltranf_P-bd"/>
</dbReference>
<evidence type="ECO:0000256" key="5">
    <source>
        <dbReference type="ARBA" id="ARBA00043884"/>
    </source>
</evidence>
<dbReference type="SUPFAM" id="SSF53671">
    <property type="entry name" value="Aspartate/ornithine carbamoyltransferase"/>
    <property type="match status" value="1"/>
</dbReference>
<evidence type="ECO:0000313" key="10">
    <source>
        <dbReference type="EMBL" id="GAA4065682.1"/>
    </source>
</evidence>
<dbReference type="InterPro" id="IPR006130">
    <property type="entry name" value="Asp/Orn_carbamoylTrfase"/>
</dbReference>
<dbReference type="InterPro" id="IPR002082">
    <property type="entry name" value="Asp_carbamoyltransf"/>
</dbReference>
<feature type="binding site" evidence="7">
    <location>
        <position position="79"/>
    </location>
    <ligand>
        <name>L-aspartate</name>
        <dbReference type="ChEBI" id="CHEBI:29991"/>
    </ligand>
</feature>
<evidence type="ECO:0000259" key="9">
    <source>
        <dbReference type="Pfam" id="PF02729"/>
    </source>
</evidence>
<dbReference type="PRINTS" id="PR00101">
    <property type="entry name" value="ATCASE"/>
</dbReference>
<dbReference type="PANTHER" id="PTHR45753:SF6">
    <property type="entry name" value="ASPARTATE CARBAMOYLTRANSFERASE"/>
    <property type="match status" value="1"/>
</dbReference>
<feature type="binding site" evidence="7">
    <location>
        <position position="162"/>
    </location>
    <ligand>
        <name>L-aspartate</name>
        <dbReference type="ChEBI" id="CHEBI:29991"/>
    </ligand>
</feature>
<dbReference type="PANTHER" id="PTHR45753">
    <property type="entry name" value="ORNITHINE CARBAMOYLTRANSFERASE, MITOCHONDRIAL"/>
    <property type="match status" value="1"/>
</dbReference>
<protein>
    <recommendedName>
        <fullName evidence="7">Aspartate carbamoyltransferase</fullName>
        <ecNumber evidence="7">2.1.3.2</ecNumber>
    </recommendedName>
    <alternativeName>
        <fullName evidence="7">Aspartate transcarbamylase</fullName>
        <shortName evidence="7">ATCase</shortName>
    </alternativeName>
</protein>
<dbReference type="InterPro" id="IPR006131">
    <property type="entry name" value="Asp_carbamoyltransf_Asp/Orn-bd"/>
</dbReference>
<comment type="pathway">
    <text evidence="1 7">Pyrimidine metabolism; UMP biosynthesis via de novo pathway; (S)-dihydroorotate from bicarbonate: step 2/3.</text>
</comment>
<accession>A0ABP7VH15</accession>
<organism evidence="10 11">
    <name type="scientific">Amphibacillus indicireducens</name>
    <dbReference type="NCBI Taxonomy" id="1076330"/>
    <lineage>
        <taxon>Bacteria</taxon>
        <taxon>Bacillati</taxon>
        <taxon>Bacillota</taxon>
        <taxon>Bacilli</taxon>
        <taxon>Bacillales</taxon>
        <taxon>Bacillaceae</taxon>
        <taxon>Amphibacillus</taxon>
    </lineage>
</organism>
<dbReference type="Pfam" id="PF00185">
    <property type="entry name" value="OTCace"/>
    <property type="match status" value="1"/>
</dbReference>
<feature type="binding site" evidence="7">
    <location>
        <position position="253"/>
    </location>
    <ligand>
        <name>carbamoyl phosphate</name>
        <dbReference type="ChEBI" id="CHEBI:58228"/>
    </ligand>
</feature>
<feature type="domain" description="Aspartate/ornithine carbamoyltransferase Asp/Orn-binding" evidence="8">
    <location>
        <begin position="148"/>
        <end position="290"/>
    </location>
</feature>
<evidence type="ECO:0000256" key="6">
    <source>
        <dbReference type="ARBA" id="ARBA00048859"/>
    </source>
</evidence>
<evidence type="ECO:0000256" key="2">
    <source>
        <dbReference type="ARBA" id="ARBA00008896"/>
    </source>
</evidence>
<comment type="caution">
    <text evidence="10">The sequence shown here is derived from an EMBL/GenBank/DDBJ whole genome shotgun (WGS) entry which is preliminary data.</text>
</comment>
<evidence type="ECO:0000256" key="7">
    <source>
        <dbReference type="HAMAP-Rule" id="MF_00001"/>
    </source>
</evidence>
<feature type="binding site" evidence="7">
    <location>
        <position position="212"/>
    </location>
    <ligand>
        <name>L-aspartate</name>
        <dbReference type="ChEBI" id="CHEBI:29991"/>
    </ligand>
</feature>
<sequence>MNNFVSMKTMTQAEISHLIKRTDWFASSKDADQSTGKKRFVTNLFYEPSTRTKLSFEVAEKRLGFEVIDFQVDHSSVVKGESVYDTAKTIASIGAEAVVIRHPQENAVQELAEQLDIPVINAGDGAGEHPTQSLLDLYTMYKEFRNFKDLNVLIAGDIVHSRVARSNAYALRTLGANVSFASKPEWQDHSLDFPYVDLDDAIETADVVMLLRIQSERHQDAENDGKDTYLQQYGLTVEREGRMKKEAIIMHPAPVNRNVEIADELVECERSRIFKQMEYGVYARMAVLDHLLNWEEEQQYGDHYQTLYARVNQF</sequence>
<keyword evidence="11" id="KW-1185">Reference proteome</keyword>
<evidence type="ECO:0000256" key="3">
    <source>
        <dbReference type="ARBA" id="ARBA00022679"/>
    </source>
</evidence>